<protein>
    <submittedName>
        <fullName evidence="1">Uncharacterized protein</fullName>
    </submittedName>
</protein>
<name>A0ABP2S4G5_LEPBO</name>
<evidence type="ECO:0000313" key="1">
    <source>
        <dbReference type="EMBL" id="EKP13002.1"/>
    </source>
</evidence>
<organism evidence="1 2">
    <name type="scientific">Leptospira borgpetersenii str. 200801926</name>
    <dbReference type="NCBI Taxonomy" id="1193009"/>
    <lineage>
        <taxon>Bacteria</taxon>
        <taxon>Pseudomonadati</taxon>
        <taxon>Spirochaetota</taxon>
        <taxon>Spirochaetia</taxon>
        <taxon>Leptospirales</taxon>
        <taxon>Leptospiraceae</taxon>
        <taxon>Leptospira</taxon>
    </lineage>
</organism>
<comment type="caution">
    <text evidence="1">The sequence shown here is derived from an EMBL/GenBank/DDBJ whole genome shotgun (WGS) entry which is preliminary data.</text>
</comment>
<keyword evidence="2" id="KW-1185">Reference proteome</keyword>
<accession>A0ABP2S4G5</accession>
<gene>
    <name evidence="1" type="ORF">LEP1GSC128_3771</name>
</gene>
<proteinExistence type="predicted"/>
<evidence type="ECO:0000313" key="2">
    <source>
        <dbReference type="Proteomes" id="UP000002837"/>
    </source>
</evidence>
<dbReference type="EMBL" id="AKWJ02000028">
    <property type="protein sequence ID" value="EKP13002.1"/>
    <property type="molecule type" value="Genomic_DNA"/>
</dbReference>
<sequence length="46" mass="5394">MFFKTSQLNNEKVVQVMPKNLKKIVNIRMIELKTAPSRYGTIYYSA</sequence>
<reference evidence="1" key="1">
    <citation type="submission" date="2012-09" db="EMBL/GenBank/DDBJ databases">
        <authorList>
            <person name="Harkins D.M."/>
            <person name="Durkin A.S."/>
            <person name="Brinkac L.M."/>
            <person name="Selengut J.D."/>
            <person name="Sanka R."/>
            <person name="DePew J."/>
            <person name="Purushe J."/>
            <person name="Picardeau M."/>
            <person name="Werts C."/>
            <person name="Goarant C."/>
            <person name="Vinetz J.M."/>
            <person name="Sutton G.G."/>
            <person name="Nelson W.C."/>
            <person name="Fouts D.E."/>
        </authorList>
    </citation>
    <scope>NUCLEOTIDE SEQUENCE [LARGE SCALE GENOMIC DNA]</scope>
    <source>
        <strain evidence="1">200801926</strain>
    </source>
</reference>
<dbReference type="Proteomes" id="UP000002837">
    <property type="component" value="Unassembled WGS sequence"/>
</dbReference>